<evidence type="ECO:0000313" key="2">
    <source>
        <dbReference type="Proteomes" id="UP000198967"/>
    </source>
</evidence>
<protein>
    <submittedName>
        <fullName evidence="1">Uncharacterized protein</fullName>
    </submittedName>
</protein>
<dbReference type="Proteomes" id="UP000198967">
    <property type="component" value="Unassembled WGS sequence"/>
</dbReference>
<sequence length="165" mass="18049">MFEAQGLLEAIHVAGVPVVRLMLPAPEPLSILEPVIPVVLDVQTESIAAEWEWDASKGLQSAKQWSLELNACKASGLTATDKLIAWAIREHVNVKDGTVYIGSDRVAQFIGRSSDNVKKRRKALQDAGWFQDTGRKVGFAKVWRLNIPECDCGAHGGFTPVRTKG</sequence>
<reference evidence="1 2" key="1">
    <citation type="submission" date="2016-10" db="EMBL/GenBank/DDBJ databases">
        <authorList>
            <person name="de Groot N.N."/>
        </authorList>
    </citation>
    <scope>NUCLEOTIDE SEQUENCE [LARGE SCALE GENOMIC DNA]</scope>
    <source>
        <strain evidence="1 2">CGMCC 4.3143</strain>
    </source>
</reference>
<dbReference type="EMBL" id="FNBE01000012">
    <property type="protein sequence ID" value="SDG48021.1"/>
    <property type="molecule type" value="Genomic_DNA"/>
</dbReference>
<dbReference type="AlphaFoldDB" id="A0A1G7ULB7"/>
<organism evidence="1 2">
    <name type="scientific">Pseudonocardia oroxyli</name>
    <dbReference type="NCBI Taxonomy" id="366584"/>
    <lineage>
        <taxon>Bacteria</taxon>
        <taxon>Bacillati</taxon>
        <taxon>Actinomycetota</taxon>
        <taxon>Actinomycetes</taxon>
        <taxon>Pseudonocardiales</taxon>
        <taxon>Pseudonocardiaceae</taxon>
        <taxon>Pseudonocardia</taxon>
    </lineage>
</organism>
<keyword evidence="2" id="KW-1185">Reference proteome</keyword>
<dbReference type="STRING" id="366584.SAMN05216377_11275"/>
<name>A0A1G7ULB7_PSEOR</name>
<accession>A0A1G7ULB7</accession>
<proteinExistence type="predicted"/>
<gene>
    <name evidence="1" type="ORF">SAMN05216377_11275</name>
</gene>
<evidence type="ECO:0000313" key="1">
    <source>
        <dbReference type="EMBL" id="SDG48021.1"/>
    </source>
</evidence>